<dbReference type="STRING" id="1543381.LF63_0113935"/>
<dbReference type="EMBL" id="JACHET010000001">
    <property type="protein sequence ID" value="MBB6185118.1"/>
    <property type="molecule type" value="Genomic_DNA"/>
</dbReference>
<evidence type="ECO:0000259" key="2">
    <source>
        <dbReference type="SMART" id="SM00867"/>
    </source>
</evidence>
<dbReference type="PANTHER" id="PTHR34406:SF1">
    <property type="entry name" value="PROTEIN YCEI"/>
    <property type="match status" value="1"/>
</dbReference>
<dbReference type="SMART" id="SM00867">
    <property type="entry name" value="YceI"/>
    <property type="match status" value="1"/>
</dbReference>
<dbReference type="EMBL" id="JROI01000016">
    <property type="protein sequence ID" value="KGI76670.1"/>
    <property type="molecule type" value="Genomic_DNA"/>
</dbReference>
<dbReference type="InterPro" id="IPR036761">
    <property type="entry name" value="TTHA0802/YceI-like_sf"/>
</dbReference>
<protein>
    <submittedName>
        <fullName evidence="3 4">Polyisoprenoid-binding protein</fullName>
    </submittedName>
</protein>
<keyword evidence="1" id="KW-0732">Signal</keyword>
<evidence type="ECO:0000313" key="4">
    <source>
        <dbReference type="EMBL" id="MBB6185118.1"/>
    </source>
</evidence>
<dbReference type="PANTHER" id="PTHR34406">
    <property type="entry name" value="PROTEIN YCEI"/>
    <property type="match status" value="1"/>
</dbReference>
<reference evidence="3 5" key="1">
    <citation type="submission" date="2014-09" db="EMBL/GenBank/DDBJ databases">
        <title>Xanthomonadaceae 3.5X direct submission.</title>
        <authorList>
            <person name="Fang T."/>
            <person name="Wang H."/>
        </authorList>
    </citation>
    <scope>NUCLEOTIDE SEQUENCE [LARGE SCALE GENOMIC DNA]</scope>
    <source>
        <strain evidence="3 5">3.5X</strain>
    </source>
</reference>
<feature type="chain" id="PRO_5033713425" evidence="1">
    <location>
        <begin position="21"/>
        <end position="203"/>
    </location>
</feature>
<evidence type="ECO:0000313" key="6">
    <source>
        <dbReference type="Proteomes" id="UP000560000"/>
    </source>
</evidence>
<evidence type="ECO:0000256" key="1">
    <source>
        <dbReference type="SAM" id="SignalP"/>
    </source>
</evidence>
<evidence type="ECO:0000313" key="5">
    <source>
        <dbReference type="Proteomes" id="UP000029708"/>
    </source>
</evidence>
<dbReference type="Proteomes" id="UP000560000">
    <property type="component" value="Unassembled WGS sequence"/>
</dbReference>
<reference evidence="4 6" key="2">
    <citation type="submission" date="2020-08" db="EMBL/GenBank/DDBJ databases">
        <title>Genomic Encyclopedia of Type Strains, Phase IV (KMG-IV): sequencing the most valuable type-strain genomes for metagenomic binning, comparative biology and taxonomic classification.</title>
        <authorList>
            <person name="Goeker M."/>
        </authorList>
    </citation>
    <scope>NUCLEOTIDE SEQUENCE [LARGE SCALE GENOMIC DNA]</scope>
    <source>
        <strain evidence="4 6">DSM 107085</strain>
    </source>
</reference>
<accession>A0A099CUI8</accession>
<name>A0A099CUI8_9GAMM</name>
<dbReference type="OrthoDB" id="9811006at2"/>
<dbReference type="Pfam" id="PF04264">
    <property type="entry name" value="YceI"/>
    <property type="match status" value="1"/>
</dbReference>
<feature type="domain" description="Lipid/polyisoprenoid-binding YceI-like" evidence="2">
    <location>
        <begin position="24"/>
        <end position="188"/>
    </location>
</feature>
<dbReference type="AlphaFoldDB" id="A0A099CUI8"/>
<organism evidence="3 5">
    <name type="scientific">Oleiagrimonas soli</name>
    <dbReference type="NCBI Taxonomy" id="1543381"/>
    <lineage>
        <taxon>Bacteria</taxon>
        <taxon>Pseudomonadati</taxon>
        <taxon>Pseudomonadota</taxon>
        <taxon>Gammaproteobacteria</taxon>
        <taxon>Lysobacterales</taxon>
        <taxon>Rhodanobacteraceae</taxon>
        <taxon>Oleiagrimonas</taxon>
    </lineage>
</organism>
<feature type="signal peptide" evidence="1">
    <location>
        <begin position="1"/>
        <end position="20"/>
    </location>
</feature>
<keyword evidence="5" id="KW-1185">Reference proteome</keyword>
<proteinExistence type="predicted"/>
<dbReference type="Proteomes" id="UP000029708">
    <property type="component" value="Unassembled WGS sequence"/>
</dbReference>
<dbReference type="InterPro" id="IPR007372">
    <property type="entry name" value="Lipid/polyisoprenoid-bd_YceI"/>
</dbReference>
<dbReference type="SUPFAM" id="SSF101874">
    <property type="entry name" value="YceI-like"/>
    <property type="match status" value="1"/>
</dbReference>
<dbReference type="HOGENOM" id="CLU_071003_1_2_6"/>
<sequence>MRSLFATLLVALLVAAPAMAKPVTYKLDSGHTQIRVVWNHFGFSNPSANFTHITGTLVYDAADPAKSSVKVDIPMSGLDTHVAKLDEHLKGADFFDIAKFPTAHFVSTKVTPAGEGKLTVEGNLSVHGITKPVTLHVTVNKVGMQPMLKAPAAGFDATTTLKRSDFGVGAYAPMVSDEIKVHITVEALGAEAYAKMQKMMKGE</sequence>
<gene>
    <name evidence="4" type="ORF">HNQ86_002463</name>
    <name evidence="3" type="ORF">LF63_0113935</name>
</gene>
<evidence type="ECO:0000313" key="3">
    <source>
        <dbReference type="EMBL" id="KGI76670.1"/>
    </source>
</evidence>
<dbReference type="Gene3D" id="2.40.128.110">
    <property type="entry name" value="Lipid/polyisoprenoid-binding, YceI-like"/>
    <property type="match status" value="1"/>
</dbReference>
<comment type="caution">
    <text evidence="3">The sequence shown here is derived from an EMBL/GenBank/DDBJ whole genome shotgun (WGS) entry which is preliminary data.</text>
</comment>